<dbReference type="Proteomes" id="UP001604336">
    <property type="component" value="Unassembled WGS sequence"/>
</dbReference>
<comment type="caution">
    <text evidence="10">The sequence shown here is derived from an EMBL/GenBank/DDBJ whole genome shotgun (WGS) entry which is preliminary data.</text>
</comment>
<keyword evidence="3" id="KW-0813">Transport</keyword>
<evidence type="ECO:0000256" key="7">
    <source>
        <dbReference type="ARBA" id="ARBA00023136"/>
    </source>
</evidence>
<dbReference type="AlphaFoldDB" id="A0ABD1VUR3"/>
<feature type="transmembrane region" description="Helical" evidence="9">
    <location>
        <begin position="149"/>
        <end position="173"/>
    </location>
</feature>
<evidence type="ECO:0000256" key="4">
    <source>
        <dbReference type="ARBA" id="ARBA00022692"/>
    </source>
</evidence>
<gene>
    <name evidence="10" type="ORF">Adt_01944</name>
</gene>
<accession>A0ABD1VUR3</accession>
<sequence length="326" mass="36017">MASMDQETARGSTRALFKAIPEKFVSKIMDAASFGVSAMWAVITVVVVFEFSVGATLGRGVNRGIATLLAGSLGVGAHRLASFAGERLEPMLIGLSVFFVASAVTFVRFHPKLKARYDYGFLVFILTFCLISVSGYRDDEVLDMAHKRLSTVLIGGSAAVAVCILICPVWAGFGHEYFQTRNDNPQDDKASLEKYKSVLNSKSTEESLANFAKWEPRYGRFRYRHPWDQYLKIGVLVRECAYRLDALNACLNSEMKTPPQVKAKIQETCTKMSSESSLALKQLALSLRTMSSSSQADPHIVNAKSAAKKLKSLLKMNPWEDTGLCW</sequence>
<keyword evidence="7 9" id="KW-0472">Membrane</keyword>
<organism evidence="10 11">
    <name type="scientific">Abeliophyllum distichum</name>
    <dbReference type="NCBI Taxonomy" id="126358"/>
    <lineage>
        <taxon>Eukaryota</taxon>
        <taxon>Viridiplantae</taxon>
        <taxon>Streptophyta</taxon>
        <taxon>Embryophyta</taxon>
        <taxon>Tracheophyta</taxon>
        <taxon>Spermatophyta</taxon>
        <taxon>Magnoliopsida</taxon>
        <taxon>eudicotyledons</taxon>
        <taxon>Gunneridae</taxon>
        <taxon>Pentapetalae</taxon>
        <taxon>asterids</taxon>
        <taxon>lamiids</taxon>
        <taxon>Lamiales</taxon>
        <taxon>Oleaceae</taxon>
        <taxon>Forsythieae</taxon>
        <taxon>Abeliophyllum</taxon>
    </lineage>
</organism>
<dbReference type="InterPro" id="IPR020966">
    <property type="entry name" value="ALMT"/>
</dbReference>
<comment type="subcellular location">
    <subcellularLocation>
        <location evidence="1">Membrane</location>
        <topology evidence="1">Multi-pass membrane protein</topology>
    </subcellularLocation>
</comment>
<evidence type="ECO:0000313" key="11">
    <source>
        <dbReference type="Proteomes" id="UP001604336"/>
    </source>
</evidence>
<evidence type="ECO:0000256" key="5">
    <source>
        <dbReference type="ARBA" id="ARBA00022989"/>
    </source>
</evidence>
<comment type="similarity">
    <text evidence="2">Belongs to the aromatic acid exporter (TC 2.A.85) family.</text>
</comment>
<keyword evidence="5 9" id="KW-1133">Transmembrane helix</keyword>
<feature type="transmembrane region" description="Helical" evidence="9">
    <location>
        <begin position="90"/>
        <end position="107"/>
    </location>
</feature>
<keyword evidence="6" id="KW-0406">Ion transport</keyword>
<proteinExistence type="inferred from homology"/>
<name>A0ABD1VUR3_9LAMI</name>
<dbReference type="GO" id="GO:0016020">
    <property type="term" value="C:membrane"/>
    <property type="evidence" value="ECO:0007669"/>
    <property type="project" value="UniProtKB-SubCell"/>
</dbReference>
<dbReference type="EMBL" id="JBFOLK010000001">
    <property type="protein sequence ID" value="KAL2540966.1"/>
    <property type="molecule type" value="Genomic_DNA"/>
</dbReference>
<feature type="transmembrane region" description="Helical" evidence="9">
    <location>
        <begin position="31"/>
        <end position="53"/>
    </location>
</feature>
<keyword evidence="11" id="KW-1185">Reference proteome</keyword>
<evidence type="ECO:0000256" key="3">
    <source>
        <dbReference type="ARBA" id="ARBA00022448"/>
    </source>
</evidence>
<evidence type="ECO:0000256" key="2">
    <source>
        <dbReference type="ARBA" id="ARBA00007079"/>
    </source>
</evidence>
<dbReference type="Pfam" id="PF11744">
    <property type="entry name" value="ALMT"/>
    <property type="match status" value="2"/>
</dbReference>
<feature type="transmembrane region" description="Helical" evidence="9">
    <location>
        <begin position="119"/>
        <end position="137"/>
    </location>
</feature>
<dbReference type="GO" id="GO:0034220">
    <property type="term" value="P:monoatomic ion transmembrane transport"/>
    <property type="evidence" value="ECO:0007669"/>
    <property type="project" value="UniProtKB-KW"/>
</dbReference>
<protein>
    <submittedName>
        <fullName evidence="10">Aluminum-activated malate transporter 2</fullName>
    </submittedName>
</protein>
<evidence type="ECO:0000256" key="6">
    <source>
        <dbReference type="ARBA" id="ARBA00023065"/>
    </source>
</evidence>
<reference evidence="11" key="1">
    <citation type="submission" date="2024-07" db="EMBL/GenBank/DDBJ databases">
        <title>Two chromosome-level genome assemblies of Korean endemic species Abeliophyllum distichum and Forsythia ovata (Oleaceae).</title>
        <authorList>
            <person name="Jang H."/>
        </authorList>
    </citation>
    <scope>NUCLEOTIDE SEQUENCE [LARGE SCALE GENOMIC DNA]</scope>
</reference>
<keyword evidence="8" id="KW-0407">Ion channel</keyword>
<evidence type="ECO:0000313" key="10">
    <source>
        <dbReference type="EMBL" id="KAL2540966.1"/>
    </source>
</evidence>
<keyword evidence="4 9" id="KW-0812">Transmembrane</keyword>
<dbReference type="PANTHER" id="PTHR31086">
    <property type="entry name" value="ALUMINUM-ACTIVATED MALATE TRANSPORTER 10"/>
    <property type="match status" value="1"/>
</dbReference>
<evidence type="ECO:0000256" key="1">
    <source>
        <dbReference type="ARBA" id="ARBA00004141"/>
    </source>
</evidence>
<evidence type="ECO:0000256" key="8">
    <source>
        <dbReference type="ARBA" id="ARBA00023303"/>
    </source>
</evidence>
<evidence type="ECO:0000256" key="9">
    <source>
        <dbReference type="SAM" id="Phobius"/>
    </source>
</evidence>